<gene>
    <name evidence="1" type="ORF">HGB38_05705</name>
</gene>
<dbReference type="Proteomes" id="UP000540698">
    <property type="component" value="Unassembled WGS sequence"/>
</dbReference>
<proteinExistence type="predicted"/>
<evidence type="ECO:0000313" key="2">
    <source>
        <dbReference type="Proteomes" id="UP000540698"/>
    </source>
</evidence>
<organism evidence="1 2">
    <name type="scientific">Nocardia gamkensis</name>
    <dbReference type="NCBI Taxonomy" id="352869"/>
    <lineage>
        <taxon>Bacteria</taxon>
        <taxon>Bacillati</taxon>
        <taxon>Actinomycetota</taxon>
        <taxon>Actinomycetes</taxon>
        <taxon>Mycobacteriales</taxon>
        <taxon>Nocardiaceae</taxon>
        <taxon>Nocardia</taxon>
    </lineage>
</organism>
<dbReference type="EMBL" id="JAAXOS010000002">
    <property type="protein sequence ID" value="NKY25730.1"/>
    <property type="molecule type" value="Genomic_DNA"/>
</dbReference>
<dbReference type="InterPro" id="IPR036271">
    <property type="entry name" value="Tet_transcr_reg_TetR-rel_C_sf"/>
</dbReference>
<dbReference type="SUPFAM" id="SSF48498">
    <property type="entry name" value="Tetracyclin repressor-like, C-terminal domain"/>
    <property type="match status" value="1"/>
</dbReference>
<keyword evidence="2" id="KW-1185">Reference proteome</keyword>
<dbReference type="RefSeq" id="WP_062968521.1">
    <property type="nucleotide sequence ID" value="NZ_JAAXOS010000002.1"/>
</dbReference>
<sequence>MRQCWFRVLAGHEPGLLVRLVDGVVPHRIRQVPEASLRAGQRSGDIAADLDPSDTAIALEAIFTAVIITVVQVGGSGSSERIDAVARLVRTALTGKRPTWRVLRPPTCTRRWPRYATGEPAVGVAMAGRSSKSAPGIATTPC</sequence>
<reference evidence="1 2" key="1">
    <citation type="submission" date="2020-04" db="EMBL/GenBank/DDBJ databases">
        <title>MicrobeNet Type strains.</title>
        <authorList>
            <person name="Nicholson A.C."/>
        </authorList>
    </citation>
    <scope>NUCLEOTIDE SEQUENCE [LARGE SCALE GENOMIC DNA]</scope>
    <source>
        <strain evidence="1 2">DSM 44956</strain>
    </source>
</reference>
<evidence type="ECO:0000313" key="1">
    <source>
        <dbReference type="EMBL" id="NKY25730.1"/>
    </source>
</evidence>
<dbReference type="AlphaFoldDB" id="A0A7X6L0Z4"/>
<accession>A0A7X6L0Z4</accession>
<protein>
    <submittedName>
        <fullName evidence="1">Uncharacterized protein</fullName>
    </submittedName>
</protein>
<comment type="caution">
    <text evidence="1">The sequence shown here is derived from an EMBL/GenBank/DDBJ whole genome shotgun (WGS) entry which is preliminary data.</text>
</comment>
<name>A0A7X6L0Z4_9NOCA</name>